<protein>
    <submittedName>
        <fullName evidence="1">Uncharacterized protein</fullName>
    </submittedName>
</protein>
<dbReference type="EMBL" id="CM034400">
    <property type="protein sequence ID" value="KAJ0176329.1"/>
    <property type="molecule type" value="Genomic_DNA"/>
</dbReference>
<sequence length="495" mass="55036">MKLTVSLLLLVAICHVAEVNSTRSQPSKEGEANPTVKRTLVGGPGYGLEGALYRRGLIPPGLEYSDPHHNHHYPGVHHDPHLAHAALAGLYGPLSPYHHLKLDYSPFGHLGYHHGHHSHHDKSDDDERDSSGEERESERPKSEKSSKKSKSKKSKRPSSKSSSRSEKNEEKHHSHHEHDDHKYAHLDYAHLAYPHGLLYPNHHLLPHLRAGLHYPYYHQQPYYQPHLGLGHPNPYNPYLQPLPYVQQSVEQQVIPGVQYTQDGQHQQVQQQVPQQIQQPGQQQQIIHQDANLQGAPSQQNPQAQAQSAVSYASYSQSLPQSYQPQIAQPAIQGQLYSPQLQVLQTQPLFQLLGVQPVNIQPAQLLVPSSVPQESLQSQPPNLFPESPQPVTQATLLQPIATQSTIQTTALISSPTEVTPVVTIRPTTLVTTASTTPVVEIQPPKRHESEVKREVDNSINSSRAYLSPLLSQMQEVVIGDPQLPAVSTIAPAFYGK</sequence>
<comment type="caution">
    <text evidence="1">The sequence shown here is derived from an EMBL/GenBank/DDBJ whole genome shotgun (WGS) entry which is preliminary data.</text>
</comment>
<keyword evidence="2" id="KW-1185">Reference proteome</keyword>
<evidence type="ECO:0000313" key="2">
    <source>
        <dbReference type="Proteomes" id="UP000824533"/>
    </source>
</evidence>
<organism evidence="1 2">
    <name type="scientific">Dendrolimus kikuchii</name>
    <dbReference type="NCBI Taxonomy" id="765133"/>
    <lineage>
        <taxon>Eukaryota</taxon>
        <taxon>Metazoa</taxon>
        <taxon>Ecdysozoa</taxon>
        <taxon>Arthropoda</taxon>
        <taxon>Hexapoda</taxon>
        <taxon>Insecta</taxon>
        <taxon>Pterygota</taxon>
        <taxon>Neoptera</taxon>
        <taxon>Endopterygota</taxon>
        <taxon>Lepidoptera</taxon>
        <taxon>Glossata</taxon>
        <taxon>Ditrysia</taxon>
        <taxon>Bombycoidea</taxon>
        <taxon>Lasiocampidae</taxon>
        <taxon>Dendrolimus</taxon>
    </lineage>
</organism>
<name>A0ACC1CX90_9NEOP</name>
<evidence type="ECO:0000313" key="1">
    <source>
        <dbReference type="EMBL" id="KAJ0176329.1"/>
    </source>
</evidence>
<accession>A0ACC1CX90</accession>
<dbReference type="Proteomes" id="UP000824533">
    <property type="component" value="Linkage Group LG14"/>
</dbReference>
<proteinExistence type="predicted"/>
<reference evidence="1 2" key="1">
    <citation type="journal article" date="2021" name="Front. Genet.">
        <title>Chromosome-Level Genome Assembly Reveals Significant Gene Expansion in the Toll and IMD Signaling Pathways of Dendrolimus kikuchii.</title>
        <authorList>
            <person name="Zhou J."/>
            <person name="Wu P."/>
            <person name="Xiong Z."/>
            <person name="Liu N."/>
            <person name="Zhao N."/>
            <person name="Ji M."/>
            <person name="Qiu Y."/>
            <person name="Yang B."/>
        </authorList>
    </citation>
    <scope>NUCLEOTIDE SEQUENCE [LARGE SCALE GENOMIC DNA]</scope>
    <source>
        <strain evidence="1">Ann1</strain>
    </source>
</reference>
<gene>
    <name evidence="1" type="ORF">K1T71_008503</name>
</gene>